<comment type="subcellular location">
    <subcellularLocation>
        <location evidence="1 6">Membrane</location>
    </subcellularLocation>
</comment>
<feature type="coiled-coil region" evidence="7">
    <location>
        <begin position="218"/>
        <end position="260"/>
    </location>
</feature>
<dbReference type="Proteomes" id="UP001198200">
    <property type="component" value="Unassembled WGS sequence"/>
</dbReference>
<comment type="subunit">
    <text evidence="6">HflC and HflK may interact to form a multimeric complex.</text>
</comment>
<keyword evidence="9" id="KW-0732">Signal</keyword>
<dbReference type="InterPro" id="IPR001107">
    <property type="entry name" value="Band_7"/>
</dbReference>
<comment type="function">
    <text evidence="6">HflC and HflK could encode or regulate a protease.</text>
</comment>
<dbReference type="Pfam" id="PF01145">
    <property type="entry name" value="Band_7"/>
    <property type="match status" value="1"/>
</dbReference>
<dbReference type="AlphaFoldDB" id="A0AAE3E788"/>
<dbReference type="EMBL" id="JAJEQN010000072">
    <property type="protein sequence ID" value="MCC2223100.1"/>
    <property type="molecule type" value="Genomic_DNA"/>
</dbReference>
<evidence type="ECO:0000256" key="6">
    <source>
        <dbReference type="RuleBase" id="RU364113"/>
    </source>
</evidence>
<sequence>MSKKKKGAIAGVAAAVVIVCAAGAGNATYTINEQEQAVVTTFGVSHAVTDPGLHFKIPFVQHVTKVNTTIQSLRIGYDKNNDVIADESIMITSDFNFVDVDFYLEYRVSDPVKAVYASKDPDLILQNIAQSCIRAAISNYDVDSVLTTGKGEIQSRIKEMITEQLDLYNVGMQLVNISIQDSEPPTAEVMEAFKAVETAKQGKETSINNANKYRNEKLPIAEADADQILQEAEATKQERINEANAQVAMFNAKFEEYEKNPEVTKKRMFYEAMEGILPQLRVIIDGTDSTTTMLHEQLNSVSEQNVQSSASPADSSSTSK</sequence>
<keyword evidence="5" id="KW-0472">Membrane</keyword>
<accession>A0AAE3E788</accession>
<evidence type="ECO:0000256" key="3">
    <source>
        <dbReference type="ARBA" id="ARBA00022692"/>
    </source>
</evidence>
<feature type="chain" id="PRO_5042203162" description="Protein HflK" evidence="9">
    <location>
        <begin position="22"/>
        <end position="320"/>
    </location>
</feature>
<dbReference type="GO" id="GO:0006508">
    <property type="term" value="P:proteolysis"/>
    <property type="evidence" value="ECO:0007669"/>
    <property type="project" value="UniProtKB-KW"/>
</dbReference>
<dbReference type="RefSeq" id="WP_308732594.1">
    <property type="nucleotide sequence ID" value="NZ_JAJEQN010000072.1"/>
</dbReference>
<dbReference type="SMART" id="SM00244">
    <property type="entry name" value="PHB"/>
    <property type="match status" value="1"/>
</dbReference>
<feature type="signal peptide" evidence="9">
    <location>
        <begin position="1"/>
        <end position="21"/>
    </location>
</feature>
<organism evidence="11 12">
    <name type="scientific">Anthropogastromicrobium aceti</name>
    <dbReference type="NCBI Taxonomy" id="2981768"/>
    <lineage>
        <taxon>Bacteria</taxon>
        <taxon>Bacillati</taxon>
        <taxon>Bacillota</taxon>
        <taxon>Clostridia</taxon>
        <taxon>Lachnospirales</taxon>
        <taxon>Lachnospiraceae</taxon>
        <taxon>Anthropogastromicrobium</taxon>
    </lineage>
</organism>
<dbReference type="GO" id="GO:0008233">
    <property type="term" value="F:peptidase activity"/>
    <property type="evidence" value="ECO:0007669"/>
    <property type="project" value="UniProtKB-KW"/>
</dbReference>
<dbReference type="Gene3D" id="3.30.479.30">
    <property type="entry name" value="Band 7 domain"/>
    <property type="match status" value="1"/>
</dbReference>
<protein>
    <recommendedName>
        <fullName evidence="6">Protein HflK</fullName>
    </recommendedName>
</protein>
<keyword evidence="12" id="KW-1185">Reference proteome</keyword>
<feature type="compositionally biased region" description="Low complexity" evidence="8">
    <location>
        <begin position="308"/>
        <end position="320"/>
    </location>
</feature>
<dbReference type="NCBIfam" id="TIGR01933">
    <property type="entry name" value="hflK"/>
    <property type="match status" value="1"/>
</dbReference>
<evidence type="ECO:0000256" key="1">
    <source>
        <dbReference type="ARBA" id="ARBA00004370"/>
    </source>
</evidence>
<evidence type="ECO:0000313" key="11">
    <source>
        <dbReference type="EMBL" id="MCC2223100.1"/>
    </source>
</evidence>
<dbReference type="PANTHER" id="PTHR43327:SF2">
    <property type="entry name" value="MODULATOR OF FTSH PROTEASE HFLK"/>
    <property type="match status" value="1"/>
</dbReference>
<feature type="domain" description="Band 7" evidence="10">
    <location>
        <begin position="26"/>
        <end position="197"/>
    </location>
</feature>
<evidence type="ECO:0000256" key="7">
    <source>
        <dbReference type="SAM" id="Coils"/>
    </source>
</evidence>
<evidence type="ECO:0000256" key="9">
    <source>
        <dbReference type="SAM" id="SignalP"/>
    </source>
</evidence>
<dbReference type="InterPro" id="IPR010201">
    <property type="entry name" value="HflK"/>
</dbReference>
<comment type="caution">
    <text evidence="11">The sequence shown here is derived from an EMBL/GenBank/DDBJ whole genome shotgun (WGS) entry which is preliminary data.</text>
</comment>
<proteinExistence type="inferred from homology"/>
<evidence type="ECO:0000259" key="10">
    <source>
        <dbReference type="SMART" id="SM00244"/>
    </source>
</evidence>
<evidence type="ECO:0000256" key="4">
    <source>
        <dbReference type="ARBA" id="ARBA00022989"/>
    </source>
</evidence>
<keyword evidence="7" id="KW-0175">Coiled coil</keyword>
<keyword evidence="11" id="KW-0378">Hydrolase</keyword>
<dbReference type="PANTHER" id="PTHR43327">
    <property type="entry name" value="STOMATIN-LIKE PROTEIN 2, MITOCHONDRIAL"/>
    <property type="match status" value="1"/>
</dbReference>
<evidence type="ECO:0000256" key="2">
    <source>
        <dbReference type="ARBA" id="ARBA00006971"/>
    </source>
</evidence>
<dbReference type="GO" id="GO:0016020">
    <property type="term" value="C:membrane"/>
    <property type="evidence" value="ECO:0007669"/>
    <property type="project" value="UniProtKB-SubCell"/>
</dbReference>
<reference evidence="11 12" key="1">
    <citation type="submission" date="2021-10" db="EMBL/GenBank/DDBJ databases">
        <title>Anaerobic single-cell dispensing facilitates the cultivation of human gut bacteria.</title>
        <authorList>
            <person name="Afrizal A."/>
        </authorList>
    </citation>
    <scope>NUCLEOTIDE SEQUENCE [LARGE SCALE GENOMIC DNA]</scope>
    <source>
        <strain evidence="11 12">CLA-AA-H224</strain>
    </source>
</reference>
<comment type="similarity">
    <text evidence="2 6">Belongs to the band 7/mec-2 family. HflK subfamily.</text>
</comment>
<keyword evidence="4" id="KW-1133">Transmembrane helix</keyword>
<keyword evidence="11" id="KW-0645">Protease</keyword>
<evidence type="ECO:0000256" key="8">
    <source>
        <dbReference type="SAM" id="MobiDB-lite"/>
    </source>
</evidence>
<feature type="region of interest" description="Disordered" evidence="8">
    <location>
        <begin position="300"/>
        <end position="320"/>
    </location>
</feature>
<dbReference type="SUPFAM" id="SSF117892">
    <property type="entry name" value="Band 7/SPFH domain"/>
    <property type="match status" value="1"/>
</dbReference>
<name>A0AAE3E788_9FIRM</name>
<gene>
    <name evidence="11" type="primary">hflK</name>
    <name evidence="11" type="ORF">LKD48_15990</name>
</gene>
<evidence type="ECO:0000313" key="12">
    <source>
        <dbReference type="Proteomes" id="UP001198200"/>
    </source>
</evidence>
<dbReference type="CDD" id="cd03404">
    <property type="entry name" value="SPFH_HflK"/>
    <property type="match status" value="1"/>
</dbReference>
<dbReference type="InterPro" id="IPR050710">
    <property type="entry name" value="Band7/mec-2_domain"/>
</dbReference>
<keyword evidence="3" id="KW-0812">Transmembrane</keyword>
<evidence type="ECO:0000256" key="5">
    <source>
        <dbReference type="ARBA" id="ARBA00023136"/>
    </source>
</evidence>
<dbReference type="InterPro" id="IPR036013">
    <property type="entry name" value="Band_7/SPFH_dom_sf"/>
</dbReference>